<evidence type="ECO:0000256" key="1">
    <source>
        <dbReference type="SAM" id="MobiDB-lite"/>
    </source>
</evidence>
<feature type="region of interest" description="Disordered" evidence="1">
    <location>
        <begin position="50"/>
        <end position="73"/>
    </location>
</feature>
<evidence type="ECO:0000313" key="2">
    <source>
        <dbReference type="EMBL" id="TBO59871.1"/>
    </source>
</evidence>
<accession>A0A4V2JIU7</accession>
<dbReference type="Proteomes" id="UP000292452">
    <property type="component" value="Unassembled WGS sequence"/>
</dbReference>
<comment type="caution">
    <text evidence="2">The sequence shown here is derived from an EMBL/GenBank/DDBJ whole genome shotgun (WGS) entry which is preliminary data.</text>
</comment>
<dbReference type="EMBL" id="SIXH01000061">
    <property type="protein sequence ID" value="TBO59871.1"/>
    <property type="molecule type" value="Genomic_DNA"/>
</dbReference>
<dbReference type="AlphaFoldDB" id="A0A4V2JIU7"/>
<organism evidence="2 3">
    <name type="scientific">Streptomyces kasugaensis</name>
    <dbReference type="NCBI Taxonomy" id="1946"/>
    <lineage>
        <taxon>Bacteria</taxon>
        <taxon>Bacillati</taxon>
        <taxon>Actinomycetota</taxon>
        <taxon>Actinomycetes</taxon>
        <taxon>Kitasatosporales</taxon>
        <taxon>Streptomycetaceae</taxon>
        <taxon>Streptomyces</taxon>
    </lineage>
</organism>
<evidence type="ECO:0000313" key="3">
    <source>
        <dbReference type="Proteomes" id="UP000292452"/>
    </source>
</evidence>
<keyword evidence="3" id="KW-1185">Reference proteome</keyword>
<dbReference type="RefSeq" id="WP_131122901.1">
    <property type="nucleotide sequence ID" value="NZ_SIXH01000061.1"/>
</dbReference>
<sequence>MYRVTRTRLDDKATAAGVANGDDRHVILDDRSITSTGALALELVLNALAPHSGDQEQVQHRGEPKPEPGKRQE</sequence>
<name>A0A4V2JIU7_STRKA</name>
<feature type="compositionally biased region" description="Basic and acidic residues" evidence="1">
    <location>
        <begin position="53"/>
        <end position="73"/>
    </location>
</feature>
<proteinExistence type="predicted"/>
<reference evidence="2 3" key="1">
    <citation type="submission" date="2019-02" db="EMBL/GenBank/DDBJ databases">
        <title>Draft Genome Sequence of Streptomyces sp. AM-2504, identified by 16S rRNA comparative analysis as a Streptomyces Kasugaensis strain.</title>
        <authorList>
            <person name="Napolioni V."/>
            <person name="Giuliodori A.M."/>
            <person name="Spurio R."/>
            <person name="Fabbretti A."/>
        </authorList>
    </citation>
    <scope>NUCLEOTIDE SEQUENCE [LARGE SCALE GENOMIC DNA]</scope>
    <source>
        <strain evidence="2 3">AM-2504</strain>
    </source>
</reference>
<protein>
    <submittedName>
        <fullName evidence="2">Uncharacterized protein</fullName>
    </submittedName>
</protein>
<gene>
    <name evidence="2" type="ORF">EYS09_09640</name>
</gene>